<reference evidence="2 3" key="1">
    <citation type="submission" date="2020-04" db="EMBL/GenBank/DDBJ databases">
        <title>Novosphingobium sp. TW-4 isolated from soil.</title>
        <authorList>
            <person name="Dahal R.H."/>
            <person name="Chaudhary D.K."/>
        </authorList>
    </citation>
    <scope>NUCLEOTIDE SEQUENCE [LARGE SCALE GENOMIC DNA]</scope>
    <source>
        <strain evidence="2 3">TW-4</strain>
    </source>
</reference>
<comment type="caution">
    <text evidence="2">The sequence shown here is derived from an EMBL/GenBank/DDBJ whole genome shotgun (WGS) entry which is preliminary data.</text>
</comment>
<dbReference type="Proteomes" id="UP000583556">
    <property type="component" value="Unassembled WGS sequence"/>
</dbReference>
<proteinExistence type="predicted"/>
<dbReference type="PANTHER" id="PTHR43245:SF54">
    <property type="entry name" value="BLL0593 PROTEIN"/>
    <property type="match status" value="1"/>
</dbReference>
<evidence type="ECO:0000313" key="3">
    <source>
        <dbReference type="Proteomes" id="UP000583556"/>
    </source>
</evidence>
<protein>
    <submittedName>
        <fullName evidence="2">NAD(P)-dependent oxidoreductase</fullName>
    </submittedName>
</protein>
<evidence type="ECO:0000259" key="1">
    <source>
        <dbReference type="Pfam" id="PF01370"/>
    </source>
</evidence>
<dbReference type="InterPro" id="IPR001509">
    <property type="entry name" value="Epimerase_deHydtase"/>
</dbReference>
<dbReference type="SUPFAM" id="SSF51735">
    <property type="entry name" value="NAD(P)-binding Rossmann-fold domains"/>
    <property type="match status" value="1"/>
</dbReference>
<dbReference type="RefSeq" id="WP_169494689.1">
    <property type="nucleotide sequence ID" value="NZ_JABBGM010000010.1"/>
</dbReference>
<dbReference type="AlphaFoldDB" id="A0A7Y0GBT4"/>
<dbReference type="PANTHER" id="PTHR43245">
    <property type="entry name" value="BIFUNCTIONAL POLYMYXIN RESISTANCE PROTEIN ARNA"/>
    <property type="match status" value="1"/>
</dbReference>
<gene>
    <name evidence="2" type="ORF">HHL27_17545</name>
</gene>
<dbReference type="InterPro" id="IPR050177">
    <property type="entry name" value="Lipid_A_modif_metabolic_enz"/>
</dbReference>
<keyword evidence="3" id="KW-1185">Reference proteome</keyword>
<dbReference type="Pfam" id="PF01370">
    <property type="entry name" value="Epimerase"/>
    <property type="match status" value="1"/>
</dbReference>
<organism evidence="2 3">
    <name type="scientific">Novosphingobium olei</name>
    <dbReference type="NCBI Taxonomy" id="2728851"/>
    <lineage>
        <taxon>Bacteria</taxon>
        <taxon>Pseudomonadati</taxon>
        <taxon>Pseudomonadota</taxon>
        <taxon>Alphaproteobacteria</taxon>
        <taxon>Sphingomonadales</taxon>
        <taxon>Sphingomonadaceae</taxon>
        <taxon>Novosphingobium</taxon>
    </lineage>
</organism>
<sequence length="316" mass="34426">MRVLVTGSSGWLGRHFAARLRQDGHRVTGLDLAAGPETQVVGSVADRRAVERAFAFGADAVVHAAGLHQPDLVRTRLQNFVDINVSGTLALLEAAKAAQCSAFVMTSTTSLMIDRAIREERGDAAVWLDESHAPLNPRNIYGTTKLAAEGLVRLFAQEHGLPGVVLRTSRFFPEDDDRPTALLSGPNIKANEFLNRRLSVEDAVEAHLAALSHAQQIGFGLFIASAPPPFTRDEVADLKRDARAVIARHFPDAAELYARRGWQLPRSIGRVYDPSLAEATIGWRAKTDFAAVLEALRTDAPLPFVHDASYVSPKDR</sequence>
<dbReference type="InterPro" id="IPR036291">
    <property type="entry name" value="NAD(P)-bd_dom_sf"/>
</dbReference>
<dbReference type="EMBL" id="JABBGM010000010">
    <property type="protein sequence ID" value="NML95483.1"/>
    <property type="molecule type" value="Genomic_DNA"/>
</dbReference>
<feature type="domain" description="NAD-dependent epimerase/dehydratase" evidence="1">
    <location>
        <begin position="3"/>
        <end position="213"/>
    </location>
</feature>
<name>A0A7Y0GBT4_9SPHN</name>
<evidence type="ECO:0000313" key="2">
    <source>
        <dbReference type="EMBL" id="NML95483.1"/>
    </source>
</evidence>
<accession>A0A7Y0GBT4</accession>
<dbReference type="Gene3D" id="3.40.50.720">
    <property type="entry name" value="NAD(P)-binding Rossmann-like Domain"/>
    <property type="match status" value="1"/>
</dbReference>